<keyword evidence="4" id="KW-0676">Redox-active center</keyword>
<dbReference type="InterPro" id="IPR005788">
    <property type="entry name" value="PDI_thioredoxin-like_dom"/>
</dbReference>
<sequence length="499" mass="56175">MADTTIVQLLALVVFVVALVSGEDDHGTNTVSYDKKTFEAGIAKGRNFVMFYAPWCGHCKNLAPTWDQLANVYNKKATSPVVIAKVDCTVQTGLCADHEIVGFPTLKLFEAGGESHKRYTGKRDLESLKAFVQDNLQGEEGEAVEQAPEGKPEVPEPKSALVTLTDDTFAEHVAEGGHFVKFYAPWCGHCKKLAPVWEELAETFGHVEDVSIAMIDCTRSQVICKQYEIRGYPTLVWFVDGKQKDKYQGARTHEALKKFVAERMEEGSQEGEEEEDEGEEENADDLVQVAEGKVLDLNQANFKAQLKASSLIFIKFFAPWCGHCKRLAPTWDELAKHFADEEVAIAKVDCTQHKSVCDDYQVRGYPTLKMFRDGEVVNDYRGPRALEDLSGYVKKYLEENHDELLISSHLILPSRCGHCKRLAPTWDELAKHFADEEVAIAKVDCTQHKSVCDDYQVRGYPTLKMFRDGEVVNDYRGPRALEDLSGFVKKYLEENHDEL</sequence>
<feature type="domain" description="Thioredoxin" evidence="8">
    <location>
        <begin position="404"/>
        <end position="493"/>
    </location>
</feature>
<dbReference type="Pfam" id="PF00085">
    <property type="entry name" value="Thioredoxin"/>
    <property type="match status" value="4"/>
</dbReference>
<evidence type="ECO:0000313" key="10">
    <source>
        <dbReference type="RefSeq" id="XP_035828844.1"/>
    </source>
</evidence>
<feature type="signal peptide" evidence="7">
    <location>
        <begin position="1"/>
        <end position="22"/>
    </location>
</feature>
<evidence type="ECO:0000256" key="3">
    <source>
        <dbReference type="ARBA" id="ARBA00022737"/>
    </source>
</evidence>
<dbReference type="PRINTS" id="PR00421">
    <property type="entry name" value="THIOREDOXIN"/>
</dbReference>
<proteinExistence type="inferred from homology"/>
<dbReference type="NCBIfam" id="TIGR01126">
    <property type="entry name" value="pdi_dom"/>
    <property type="match status" value="2"/>
</dbReference>
<feature type="domain" description="Thioredoxin" evidence="8">
    <location>
        <begin position="275"/>
        <end position="398"/>
    </location>
</feature>
<dbReference type="Proteomes" id="UP000694888">
    <property type="component" value="Unplaced"/>
</dbReference>
<evidence type="ECO:0000256" key="1">
    <source>
        <dbReference type="ARBA" id="ARBA00006347"/>
    </source>
</evidence>
<dbReference type="PROSITE" id="PS00194">
    <property type="entry name" value="THIOREDOXIN_1"/>
    <property type="match status" value="3"/>
</dbReference>
<dbReference type="PANTHER" id="PTHR45672:SF3">
    <property type="entry name" value="THIOREDOXIN DOMAIN-CONTAINING PROTEIN 5"/>
    <property type="match status" value="1"/>
</dbReference>
<evidence type="ECO:0000256" key="2">
    <source>
        <dbReference type="ARBA" id="ARBA00022729"/>
    </source>
</evidence>
<dbReference type="InterPro" id="IPR013766">
    <property type="entry name" value="Thioredoxin_domain"/>
</dbReference>
<dbReference type="InterPro" id="IPR036249">
    <property type="entry name" value="Thioredoxin-like_sf"/>
</dbReference>
<evidence type="ECO:0000313" key="9">
    <source>
        <dbReference type="Proteomes" id="UP000694888"/>
    </source>
</evidence>
<accession>A0ABM1W2F1</accession>
<feature type="region of interest" description="Disordered" evidence="6">
    <location>
        <begin position="263"/>
        <end position="283"/>
    </location>
</feature>
<dbReference type="PROSITE" id="PS51352">
    <property type="entry name" value="THIOREDOXIN_2"/>
    <property type="match status" value="4"/>
</dbReference>
<keyword evidence="3" id="KW-0677">Repeat</keyword>
<feature type="domain" description="Thioredoxin" evidence="8">
    <location>
        <begin position="11"/>
        <end position="137"/>
    </location>
</feature>
<dbReference type="GeneID" id="101857067"/>
<gene>
    <name evidence="10" type="primary">LOC101857067</name>
</gene>
<evidence type="ECO:0000256" key="4">
    <source>
        <dbReference type="ARBA" id="ARBA00023284"/>
    </source>
</evidence>
<feature type="chain" id="PRO_5047438710" evidence="7">
    <location>
        <begin position="23"/>
        <end position="499"/>
    </location>
</feature>
<dbReference type="InterPro" id="IPR051063">
    <property type="entry name" value="PDI"/>
</dbReference>
<keyword evidence="2 7" id="KW-0732">Signal</keyword>
<reference evidence="10" key="1">
    <citation type="submission" date="2025-08" db="UniProtKB">
        <authorList>
            <consortium name="RefSeq"/>
        </authorList>
    </citation>
    <scope>IDENTIFICATION</scope>
</reference>
<evidence type="ECO:0000259" key="8">
    <source>
        <dbReference type="PROSITE" id="PS51352"/>
    </source>
</evidence>
<protein>
    <submittedName>
        <fullName evidence="10">Thioredoxin domain-containing protein 5 homolog</fullName>
    </submittedName>
</protein>
<evidence type="ECO:0000256" key="7">
    <source>
        <dbReference type="SAM" id="SignalP"/>
    </source>
</evidence>
<keyword evidence="9" id="KW-1185">Reference proteome</keyword>
<dbReference type="PANTHER" id="PTHR45672">
    <property type="entry name" value="PROTEIN DISULFIDE-ISOMERASE C17H9.14C-RELATED"/>
    <property type="match status" value="1"/>
</dbReference>
<feature type="domain" description="Thioredoxin" evidence="8">
    <location>
        <begin position="150"/>
        <end position="265"/>
    </location>
</feature>
<organism evidence="9 10">
    <name type="scientific">Aplysia californica</name>
    <name type="common">California sea hare</name>
    <dbReference type="NCBI Taxonomy" id="6500"/>
    <lineage>
        <taxon>Eukaryota</taxon>
        <taxon>Metazoa</taxon>
        <taxon>Spiralia</taxon>
        <taxon>Lophotrochozoa</taxon>
        <taxon>Mollusca</taxon>
        <taxon>Gastropoda</taxon>
        <taxon>Heterobranchia</taxon>
        <taxon>Euthyneura</taxon>
        <taxon>Tectipleura</taxon>
        <taxon>Aplysiida</taxon>
        <taxon>Aplysioidea</taxon>
        <taxon>Aplysiidae</taxon>
        <taxon>Aplysia</taxon>
    </lineage>
</organism>
<feature type="compositionally biased region" description="Acidic residues" evidence="6">
    <location>
        <begin position="267"/>
        <end position="283"/>
    </location>
</feature>
<comment type="similarity">
    <text evidence="1 5">Belongs to the protein disulfide isomerase family.</text>
</comment>
<dbReference type="Gene3D" id="3.40.30.10">
    <property type="entry name" value="Glutaredoxin"/>
    <property type="match status" value="4"/>
</dbReference>
<evidence type="ECO:0000256" key="5">
    <source>
        <dbReference type="RuleBase" id="RU004208"/>
    </source>
</evidence>
<dbReference type="RefSeq" id="XP_035828844.1">
    <property type="nucleotide sequence ID" value="XM_035972951.1"/>
</dbReference>
<name>A0ABM1W2F1_APLCA</name>
<evidence type="ECO:0000256" key="6">
    <source>
        <dbReference type="SAM" id="MobiDB-lite"/>
    </source>
</evidence>
<dbReference type="InterPro" id="IPR017937">
    <property type="entry name" value="Thioredoxin_CS"/>
</dbReference>
<dbReference type="SUPFAM" id="SSF52833">
    <property type="entry name" value="Thioredoxin-like"/>
    <property type="match status" value="4"/>
</dbReference>